<dbReference type="SUPFAM" id="SSF89095">
    <property type="entry name" value="GatB/YqeY motif"/>
    <property type="match status" value="1"/>
</dbReference>
<dbReference type="InterPro" id="IPR019004">
    <property type="entry name" value="YqeY/Aim41"/>
</dbReference>
<dbReference type="PANTHER" id="PTHR28055">
    <property type="entry name" value="ALTERED INHERITANCE OF MITOCHONDRIA PROTEIN 41, MITOCHONDRIAL"/>
    <property type="match status" value="1"/>
</dbReference>
<dbReference type="AlphaFoldDB" id="A0A4S8S866"/>
<dbReference type="InterPro" id="IPR003789">
    <property type="entry name" value="Asn/Gln_tRNA_amidoTrase-B-like"/>
</dbReference>
<comment type="caution">
    <text evidence="3">The sequence shown here is derived from an EMBL/GenBank/DDBJ whole genome shotgun (WGS) entry which is preliminary data.</text>
</comment>
<gene>
    <name evidence="1" type="primary">AIM41</name>
    <name evidence="3" type="ORF">D6D28_08344</name>
</gene>
<dbReference type="Gene3D" id="1.10.1510.10">
    <property type="entry name" value="Uncharacterised protein YqeY/AIM41 PF09424, N-terminal domain"/>
    <property type="match status" value="1"/>
</dbReference>
<evidence type="ECO:0000313" key="3">
    <source>
        <dbReference type="EMBL" id="THV66464.1"/>
    </source>
</evidence>
<dbReference type="GO" id="GO:0005739">
    <property type="term" value="C:mitochondrion"/>
    <property type="evidence" value="ECO:0007669"/>
    <property type="project" value="UniProtKB-SubCell"/>
</dbReference>
<evidence type="ECO:0000313" key="4">
    <source>
        <dbReference type="Proteomes" id="UP000304951"/>
    </source>
</evidence>
<dbReference type="Proteomes" id="UP000304951">
    <property type="component" value="Unassembled WGS sequence"/>
</dbReference>
<dbReference type="EMBL" id="QZAF01000524">
    <property type="protein sequence ID" value="THV66464.1"/>
    <property type="molecule type" value="Genomic_DNA"/>
</dbReference>
<proteinExistence type="inferred from homology"/>
<evidence type="ECO:0000256" key="2">
    <source>
        <dbReference type="SAM" id="MobiDB-lite"/>
    </source>
</evidence>
<keyword evidence="1" id="KW-0496">Mitochondrion</keyword>
<dbReference type="GO" id="GO:0016884">
    <property type="term" value="F:carbon-nitrogen ligase activity, with glutamine as amido-N-donor"/>
    <property type="evidence" value="ECO:0007669"/>
    <property type="project" value="UniProtKB-UniRule"/>
</dbReference>
<organism evidence="3 4">
    <name type="scientific">Aureobasidium pullulans</name>
    <name type="common">Black yeast</name>
    <name type="synonym">Pullularia pullulans</name>
    <dbReference type="NCBI Taxonomy" id="5580"/>
    <lineage>
        <taxon>Eukaryota</taxon>
        <taxon>Fungi</taxon>
        <taxon>Dikarya</taxon>
        <taxon>Ascomycota</taxon>
        <taxon>Pezizomycotina</taxon>
        <taxon>Dothideomycetes</taxon>
        <taxon>Dothideomycetidae</taxon>
        <taxon>Dothideales</taxon>
        <taxon>Saccotheciaceae</taxon>
        <taxon>Aureobasidium</taxon>
    </lineage>
</organism>
<name>A0A4S8S866_AURPU</name>
<accession>A0A4S8S866</accession>
<comment type="similarity">
    <text evidence="1">Belongs to the AIM41 family.</text>
</comment>
<dbReference type="Pfam" id="PF09424">
    <property type="entry name" value="YqeY"/>
    <property type="match status" value="1"/>
</dbReference>
<dbReference type="InterPro" id="IPR042184">
    <property type="entry name" value="YqeY/Aim41_N"/>
</dbReference>
<sequence>MAPTAEDGIKRFSPATHKMQSITARSRPALRSAQLCFRYRYATDAPSSAPPLLLKLRGDLKTAMKAKDTNRLNVLRGLLAEVTNAAKTPQPLDSDMKLLGLLRKRSSAAAHAAKEFSAAGRADLSEKEDAAIKVLDEYAGSVETVSEDYIKEVVQSTIDTIKAEAEGAKVVMGDVLKKLLAPGGAFEGKPVEKSQVAKAVRQFLDAK</sequence>
<feature type="region of interest" description="Disordered" evidence="2">
    <location>
        <begin position="1"/>
        <end position="25"/>
    </location>
</feature>
<reference evidence="3 4" key="1">
    <citation type="submission" date="2018-10" db="EMBL/GenBank/DDBJ databases">
        <title>Fifty Aureobasidium pullulans genomes reveal a recombining polyextremotolerant generalist.</title>
        <authorList>
            <person name="Gostincar C."/>
            <person name="Turk M."/>
            <person name="Zajc J."/>
            <person name="Gunde-Cimerman N."/>
        </authorList>
    </citation>
    <scope>NUCLEOTIDE SEQUENCE [LARGE SCALE GENOMIC DNA]</scope>
    <source>
        <strain evidence="3 4">EXF-11900</strain>
    </source>
</reference>
<comment type="subcellular location">
    <subcellularLocation>
        <location evidence="1">Mitochondrion</location>
    </subcellularLocation>
</comment>
<protein>
    <recommendedName>
        <fullName evidence="1">Altered inheritance of mitochondria protein 41</fullName>
    </recommendedName>
</protein>
<evidence type="ECO:0000256" key="1">
    <source>
        <dbReference type="RuleBase" id="RU365099"/>
    </source>
</evidence>
<dbReference type="PANTHER" id="PTHR28055:SF1">
    <property type="entry name" value="ALTERED INHERITANCE OF MITOCHONDRIA PROTEIN 41, MITOCHONDRIAL"/>
    <property type="match status" value="1"/>
</dbReference>